<keyword evidence="1" id="KW-0966">Cell projection</keyword>
<proteinExistence type="predicted"/>
<dbReference type="RefSeq" id="WP_188039574.1">
    <property type="nucleotide sequence ID" value="NZ_JACVHF010000006.1"/>
</dbReference>
<accession>A0ABR7T0Z6</accession>
<protein>
    <submittedName>
        <fullName evidence="1">Flagellar protein FlaG</fullName>
    </submittedName>
</protein>
<reference evidence="1 2" key="1">
    <citation type="submission" date="2020-07" db="EMBL/GenBank/DDBJ databases">
        <title>Draft whole-genome sequence of Heliobacterium chlorum DSM 3682, type strain.</title>
        <authorList>
            <person name="Kyndt J.A."/>
            <person name="Meyer T.E."/>
            <person name="Imhoff J.F."/>
        </authorList>
    </citation>
    <scope>NUCLEOTIDE SEQUENCE [LARGE SCALE GENOMIC DNA]</scope>
    <source>
        <strain evidence="1 2">DSM 3682</strain>
    </source>
</reference>
<dbReference type="SUPFAM" id="SSF160214">
    <property type="entry name" value="FlaG-like"/>
    <property type="match status" value="1"/>
</dbReference>
<dbReference type="Pfam" id="PF03646">
    <property type="entry name" value="FlaG"/>
    <property type="match status" value="1"/>
</dbReference>
<comment type="caution">
    <text evidence="1">The sequence shown here is derived from an EMBL/GenBank/DDBJ whole genome shotgun (WGS) entry which is preliminary data.</text>
</comment>
<dbReference type="Gene3D" id="3.30.160.170">
    <property type="entry name" value="FlaG-like"/>
    <property type="match status" value="1"/>
</dbReference>
<dbReference type="InterPro" id="IPR035924">
    <property type="entry name" value="FlaG-like_sf"/>
</dbReference>
<organism evidence="1 2">
    <name type="scientific">Heliobacterium chlorum</name>
    <dbReference type="NCBI Taxonomy" id="2698"/>
    <lineage>
        <taxon>Bacteria</taxon>
        <taxon>Bacillati</taxon>
        <taxon>Bacillota</taxon>
        <taxon>Clostridia</taxon>
        <taxon>Eubacteriales</taxon>
        <taxon>Heliobacteriaceae</taxon>
        <taxon>Heliobacterium</taxon>
    </lineage>
</organism>
<evidence type="ECO:0000313" key="1">
    <source>
        <dbReference type="EMBL" id="MBC9784458.1"/>
    </source>
</evidence>
<dbReference type="PANTHER" id="PTHR37166:SF1">
    <property type="entry name" value="PROTEIN FLAG"/>
    <property type="match status" value="1"/>
</dbReference>
<name>A0ABR7T0Z6_HELCL</name>
<keyword evidence="2" id="KW-1185">Reference proteome</keyword>
<keyword evidence="1" id="KW-0282">Flagellum</keyword>
<dbReference type="Proteomes" id="UP000617402">
    <property type="component" value="Unassembled WGS sequence"/>
</dbReference>
<dbReference type="EMBL" id="JACVHF010000006">
    <property type="protein sequence ID" value="MBC9784458.1"/>
    <property type="molecule type" value="Genomic_DNA"/>
</dbReference>
<sequence>MEIHTDGNRLSVKTNQVNVTNSSVRENDIILEANKALLADGDKENLGEGNISFKPSLDSEQKVKKMVQQINDTLEQFNSHLKFSVHEKTGQIMVQIIDDKNDKVIKEIPPKKLLDFAAALEEVAGLLVDKRV</sequence>
<gene>
    <name evidence="1" type="ORF">H1S01_08030</name>
</gene>
<keyword evidence="1" id="KW-0969">Cilium</keyword>
<dbReference type="PANTHER" id="PTHR37166">
    <property type="entry name" value="PROTEIN FLAG"/>
    <property type="match status" value="1"/>
</dbReference>
<evidence type="ECO:0000313" key="2">
    <source>
        <dbReference type="Proteomes" id="UP000617402"/>
    </source>
</evidence>
<dbReference type="InterPro" id="IPR005186">
    <property type="entry name" value="FlaG"/>
</dbReference>